<evidence type="ECO:0000313" key="10">
    <source>
        <dbReference type="Proteomes" id="UP000269001"/>
    </source>
</evidence>
<dbReference type="GO" id="GO:1903785">
    <property type="term" value="P:L-valine transmembrane transport"/>
    <property type="evidence" value="ECO:0007669"/>
    <property type="project" value="TreeGrafter"/>
</dbReference>
<feature type="transmembrane region" description="Helical" evidence="8">
    <location>
        <begin position="76"/>
        <end position="96"/>
    </location>
</feature>
<accession>A0A3A8F2E3</accession>
<dbReference type="GO" id="GO:0005886">
    <property type="term" value="C:plasma membrane"/>
    <property type="evidence" value="ECO:0007669"/>
    <property type="project" value="UniProtKB-SubCell"/>
</dbReference>
<evidence type="ECO:0000313" key="9">
    <source>
        <dbReference type="EMBL" id="RKG34873.1"/>
    </source>
</evidence>
<evidence type="ECO:0000256" key="5">
    <source>
        <dbReference type="ARBA" id="ARBA00022692"/>
    </source>
</evidence>
<comment type="caution">
    <text evidence="9">The sequence shown here is derived from an EMBL/GenBank/DDBJ whole genome shotgun (WGS) entry which is preliminary data.</text>
</comment>
<feature type="transmembrane region" description="Helical" evidence="8">
    <location>
        <begin position="20"/>
        <end position="42"/>
    </location>
</feature>
<organism evidence="9 10">
    <name type="scientific">Acinetobacter guerrae</name>
    <dbReference type="NCBI Taxonomy" id="1843371"/>
    <lineage>
        <taxon>Bacteria</taxon>
        <taxon>Pseudomonadati</taxon>
        <taxon>Pseudomonadota</taxon>
        <taxon>Gammaproteobacteria</taxon>
        <taxon>Moraxellales</taxon>
        <taxon>Moraxellaceae</taxon>
        <taxon>Acinetobacter</taxon>
    </lineage>
</organism>
<evidence type="ECO:0000256" key="1">
    <source>
        <dbReference type="ARBA" id="ARBA00004651"/>
    </source>
</evidence>
<name>A0A3A8F2E3_9GAMM</name>
<keyword evidence="5 8" id="KW-0812">Transmembrane</keyword>
<comment type="subcellular location">
    <subcellularLocation>
        <location evidence="1">Cell membrane</location>
        <topology evidence="1">Multi-pass membrane protein</topology>
    </subcellularLocation>
</comment>
<feature type="transmembrane region" description="Helical" evidence="8">
    <location>
        <begin position="133"/>
        <end position="159"/>
    </location>
</feature>
<gene>
    <name evidence="9" type="ORF">D7V21_05850</name>
</gene>
<sequence>MSFSDSLSFRKRPFFQGVMAIMPLSIAVIPWGILAGSMAVNAGLSFAKAFAMSSLVFAGAAQLVSLSLVMEGASTLTILITIFFLTSQHFIYALTFRNNISVLPIRQRLPLGFLLTDELFAVSLSPEKRHPDYMLGAGLCFYLFWVVFSVVGILLAHMVPNLMNYHLDFSIVAIFIAMVVPLIKNFRVVLAVLVTCISGFILRFYHVEGAILISGLLGMVTAVYLERFAQEGNA</sequence>
<dbReference type="Pfam" id="PF03591">
    <property type="entry name" value="AzlC"/>
    <property type="match status" value="1"/>
</dbReference>
<evidence type="ECO:0000256" key="3">
    <source>
        <dbReference type="ARBA" id="ARBA00022448"/>
    </source>
</evidence>
<keyword evidence="7 8" id="KW-0472">Membrane</keyword>
<dbReference type="AlphaFoldDB" id="A0A3A8F2E3"/>
<keyword evidence="3" id="KW-0813">Transport</keyword>
<comment type="similarity">
    <text evidence="2">Belongs to the AzlC family.</text>
</comment>
<evidence type="ECO:0000256" key="6">
    <source>
        <dbReference type="ARBA" id="ARBA00022989"/>
    </source>
</evidence>
<dbReference type="PANTHER" id="PTHR34979">
    <property type="entry name" value="INNER MEMBRANE PROTEIN YGAZ"/>
    <property type="match status" value="1"/>
</dbReference>
<feature type="transmembrane region" description="Helical" evidence="8">
    <location>
        <begin position="211"/>
        <end position="229"/>
    </location>
</feature>
<dbReference type="RefSeq" id="WP_120369586.1">
    <property type="nucleotide sequence ID" value="NZ_RAXU01000005.1"/>
</dbReference>
<keyword evidence="10" id="KW-1185">Reference proteome</keyword>
<dbReference type="EMBL" id="RAXU01000005">
    <property type="protein sequence ID" value="RKG34873.1"/>
    <property type="molecule type" value="Genomic_DNA"/>
</dbReference>
<feature type="transmembrane region" description="Helical" evidence="8">
    <location>
        <begin position="165"/>
        <end position="183"/>
    </location>
</feature>
<dbReference type="Proteomes" id="UP000269001">
    <property type="component" value="Unassembled WGS sequence"/>
</dbReference>
<evidence type="ECO:0000256" key="4">
    <source>
        <dbReference type="ARBA" id="ARBA00022475"/>
    </source>
</evidence>
<dbReference type="InterPro" id="IPR011606">
    <property type="entry name" value="Brnchd-chn_aa_trnsp_permease"/>
</dbReference>
<keyword evidence="4" id="KW-1003">Cell membrane</keyword>
<feature type="transmembrane region" description="Helical" evidence="8">
    <location>
        <begin position="49"/>
        <end position="70"/>
    </location>
</feature>
<keyword evidence="6 8" id="KW-1133">Transmembrane helix</keyword>
<protein>
    <submittedName>
        <fullName evidence="9">Branched-chain amino acid ABC transporter permease</fullName>
    </submittedName>
</protein>
<evidence type="ECO:0000256" key="2">
    <source>
        <dbReference type="ARBA" id="ARBA00010735"/>
    </source>
</evidence>
<evidence type="ECO:0000256" key="7">
    <source>
        <dbReference type="ARBA" id="ARBA00023136"/>
    </source>
</evidence>
<evidence type="ECO:0000256" key="8">
    <source>
        <dbReference type="SAM" id="Phobius"/>
    </source>
</evidence>
<dbReference type="PANTHER" id="PTHR34979:SF1">
    <property type="entry name" value="INNER MEMBRANE PROTEIN YGAZ"/>
    <property type="match status" value="1"/>
</dbReference>
<proteinExistence type="inferred from homology"/>
<reference evidence="9 10" key="1">
    <citation type="submission" date="2018-09" db="EMBL/GenBank/DDBJ databases">
        <title>The draft genome of Acinetobacter spp. strains.</title>
        <authorList>
            <person name="Qin J."/>
            <person name="Feng Y."/>
            <person name="Zong Z."/>
        </authorList>
    </citation>
    <scope>NUCLEOTIDE SEQUENCE [LARGE SCALE GENOMIC DNA]</scope>
    <source>
        <strain evidence="9 10">WCHAc060096</strain>
    </source>
</reference>